<evidence type="ECO:0000256" key="2">
    <source>
        <dbReference type="ARBA" id="ARBA00012727"/>
    </source>
</evidence>
<dbReference type="Pfam" id="PF04679">
    <property type="entry name" value="DNA_ligase_A_C"/>
    <property type="match status" value="1"/>
</dbReference>
<evidence type="ECO:0000313" key="6">
    <source>
        <dbReference type="EMBL" id="PAP91400.1"/>
    </source>
</evidence>
<dbReference type="GO" id="GO:0006310">
    <property type="term" value="P:DNA recombination"/>
    <property type="evidence" value="ECO:0007669"/>
    <property type="project" value="InterPro"/>
</dbReference>
<keyword evidence="3" id="KW-0436">Ligase</keyword>
<dbReference type="Gene3D" id="2.40.50.140">
    <property type="entry name" value="Nucleic acid-binding proteins"/>
    <property type="match status" value="1"/>
</dbReference>
<dbReference type="SUPFAM" id="SSF56091">
    <property type="entry name" value="DNA ligase/mRNA capping enzyme, catalytic domain"/>
    <property type="match status" value="1"/>
</dbReference>
<dbReference type="RefSeq" id="WP_095521926.1">
    <property type="nucleotide sequence ID" value="NZ_NPKH01000041.1"/>
</dbReference>
<keyword evidence="7" id="KW-1185">Reference proteome</keyword>
<gene>
    <name evidence="6" type="ORF">CIT31_32515</name>
</gene>
<evidence type="ECO:0000256" key="4">
    <source>
        <dbReference type="ARBA" id="ARBA00034003"/>
    </source>
</evidence>
<dbReference type="PANTHER" id="PTHR45674:SF4">
    <property type="entry name" value="DNA LIGASE 1"/>
    <property type="match status" value="1"/>
</dbReference>
<comment type="caution">
    <text evidence="6">The sequence shown here is derived from an EMBL/GenBank/DDBJ whole genome shotgun (WGS) entry which is preliminary data.</text>
</comment>
<dbReference type="InterPro" id="IPR012310">
    <property type="entry name" value="DNA_ligase_ATP-dep_cent"/>
</dbReference>
<dbReference type="Gene3D" id="3.30.1490.70">
    <property type="match status" value="1"/>
</dbReference>
<comment type="catalytic activity">
    <reaction evidence="4">
        <text>ATP + (deoxyribonucleotide)n-3'-hydroxyl + 5'-phospho-(deoxyribonucleotide)m = (deoxyribonucleotide)n+m + AMP + diphosphate.</text>
        <dbReference type="EC" id="6.5.1.1"/>
    </reaction>
</comment>
<dbReference type="Proteomes" id="UP000215931">
    <property type="component" value="Unassembled WGS sequence"/>
</dbReference>
<proteinExistence type="inferred from homology"/>
<evidence type="ECO:0000259" key="5">
    <source>
        <dbReference type="PROSITE" id="PS50160"/>
    </source>
</evidence>
<dbReference type="InterPro" id="IPR050191">
    <property type="entry name" value="ATP-dep_DNA_ligase"/>
</dbReference>
<dbReference type="InterPro" id="IPR012309">
    <property type="entry name" value="DNA_ligase_ATP-dep_C"/>
</dbReference>
<dbReference type="GO" id="GO:0005524">
    <property type="term" value="F:ATP binding"/>
    <property type="evidence" value="ECO:0007669"/>
    <property type="project" value="InterPro"/>
</dbReference>
<dbReference type="AlphaFoldDB" id="A0A271K6Z1"/>
<evidence type="ECO:0000313" key="7">
    <source>
        <dbReference type="Proteomes" id="UP000215931"/>
    </source>
</evidence>
<dbReference type="PROSITE" id="PS50160">
    <property type="entry name" value="DNA_LIGASE_A3"/>
    <property type="match status" value="1"/>
</dbReference>
<sequence>MSLRFIKPMSPTLVEVPPTGPNWIHEVKYDGYRTQVAIERGTARAFTSTGINWSSTYKQIVGAANDLAESAIIDGEAIVLNEAGVSDFRSLRSAMRWSPGRIIFVAFDLLHLNGVDLRRLPLLERREHLLELIGAGDGMIQYSHHVVGGGADFYAAVDRLGLEGMVSKRPGSAYRSGKTEAWLKIKCYEEHDYEVAGVQRKPGSAPLALMVTRDAERRYVGSANIALTKAMRERLYQRVQAGKGTPPKGADKVEGEWIKPGLVGRVKTLKREAKLRHATLRGIREE</sequence>
<dbReference type="OrthoDB" id="9802472at2"/>
<dbReference type="Gene3D" id="3.30.470.30">
    <property type="entry name" value="DNA ligase/mRNA capping enzyme"/>
    <property type="match status" value="1"/>
</dbReference>
<dbReference type="EMBL" id="NPKH01000041">
    <property type="protein sequence ID" value="PAP91400.1"/>
    <property type="molecule type" value="Genomic_DNA"/>
</dbReference>
<feature type="domain" description="ATP-dependent DNA ligase family profile" evidence="5">
    <location>
        <begin position="104"/>
        <end position="186"/>
    </location>
</feature>
<accession>A0A271K6Z1</accession>
<dbReference type="PANTHER" id="PTHR45674">
    <property type="entry name" value="DNA LIGASE 1/3 FAMILY MEMBER"/>
    <property type="match status" value="1"/>
</dbReference>
<dbReference type="GO" id="GO:0003910">
    <property type="term" value="F:DNA ligase (ATP) activity"/>
    <property type="evidence" value="ECO:0007669"/>
    <property type="project" value="UniProtKB-EC"/>
</dbReference>
<dbReference type="CDD" id="cd07906">
    <property type="entry name" value="Adenylation_DNA_ligase_LigD_LigC"/>
    <property type="match status" value="1"/>
</dbReference>
<evidence type="ECO:0000256" key="3">
    <source>
        <dbReference type="ARBA" id="ARBA00022598"/>
    </source>
</evidence>
<evidence type="ECO:0000256" key="1">
    <source>
        <dbReference type="ARBA" id="ARBA00007572"/>
    </source>
</evidence>
<dbReference type="InterPro" id="IPR012340">
    <property type="entry name" value="NA-bd_OB-fold"/>
</dbReference>
<protein>
    <recommendedName>
        <fullName evidence="2">DNA ligase (ATP)</fullName>
        <ecNumber evidence="2">6.5.1.1</ecNumber>
    </recommendedName>
</protein>
<reference evidence="6 7" key="1">
    <citation type="submission" date="2017-08" db="EMBL/GenBank/DDBJ databases">
        <title>Mesorhizobium wenxinae sp. nov., a novel rhizobial species isolated from root nodules of chickpea (Cicer arietinum L.).</title>
        <authorList>
            <person name="Zhang J."/>
        </authorList>
    </citation>
    <scope>NUCLEOTIDE SEQUENCE [LARGE SCALE GENOMIC DNA]</scope>
    <source>
        <strain evidence="7">WYCCWR 10019</strain>
    </source>
</reference>
<dbReference type="Pfam" id="PF01068">
    <property type="entry name" value="DNA_ligase_A_M"/>
    <property type="match status" value="1"/>
</dbReference>
<comment type="similarity">
    <text evidence="1">Belongs to the ATP-dependent DNA ligase family.</text>
</comment>
<name>A0A271K6Z1_9HYPH</name>
<organism evidence="6 7">
    <name type="scientific">Mesorhizobium wenxiniae</name>
    <dbReference type="NCBI Taxonomy" id="2014805"/>
    <lineage>
        <taxon>Bacteria</taxon>
        <taxon>Pseudomonadati</taxon>
        <taxon>Pseudomonadota</taxon>
        <taxon>Alphaproteobacteria</taxon>
        <taxon>Hyphomicrobiales</taxon>
        <taxon>Phyllobacteriaceae</taxon>
        <taxon>Mesorhizobium</taxon>
    </lineage>
</organism>
<dbReference type="GO" id="GO:0006281">
    <property type="term" value="P:DNA repair"/>
    <property type="evidence" value="ECO:0007669"/>
    <property type="project" value="InterPro"/>
</dbReference>
<dbReference type="EC" id="6.5.1.1" evidence="2"/>